<accession>A0A1F6CQ10</accession>
<evidence type="ECO:0000256" key="6">
    <source>
        <dbReference type="ARBA" id="ARBA00022917"/>
    </source>
</evidence>
<proteinExistence type="inferred from homology"/>
<protein>
    <recommendedName>
        <fullName evidence="2">histidine--tRNA ligase</fullName>
        <ecNumber evidence="2">6.1.1.21</ecNumber>
    </recommendedName>
    <alternativeName>
        <fullName evidence="8">Histidyl-tRNA synthetase</fullName>
    </alternativeName>
</protein>
<gene>
    <name evidence="12" type="ORF">A3F84_04990</name>
</gene>
<dbReference type="InterPro" id="IPR033656">
    <property type="entry name" value="HisRS_anticodon"/>
</dbReference>
<keyword evidence="5" id="KW-0067">ATP-binding</keyword>
<dbReference type="Proteomes" id="UP000178606">
    <property type="component" value="Unassembled WGS sequence"/>
</dbReference>
<dbReference type="AlphaFoldDB" id="A0A1F6CQ10"/>
<comment type="caution">
    <text evidence="12">The sequence shown here is derived from an EMBL/GenBank/DDBJ whole genome shotgun (WGS) entry which is preliminary data.</text>
</comment>
<dbReference type="EMBL" id="MFKF01000191">
    <property type="protein sequence ID" value="OGG51207.1"/>
    <property type="molecule type" value="Genomic_DNA"/>
</dbReference>
<name>A0A1F6CQ10_HANXR</name>
<dbReference type="GO" id="GO:0006427">
    <property type="term" value="P:histidyl-tRNA aminoacylation"/>
    <property type="evidence" value="ECO:0007669"/>
    <property type="project" value="TreeGrafter"/>
</dbReference>
<evidence type="ECO:0000256" key="7">
    <source>
        <dbReference type="ARBA" id="ARBA00023146"/>
    </source>
</evidence>
<dbReference type="PANTHER" id="PTHR43707">
    <property type="entry name" value="HISTIDYL-TRNA SYNTHETASE"/>
    <property type="match status" value="1"/>
</dbReference>
<evidence type="ECO:0000256" key="3">
    <source>
        <dbReference type="ARBA" id="ARBA00022598"/>
    </source>
</evidence>
<sequence>MEVNPLRLLDCKVPTCQPVIEKAPQIVDWLCDECRGHFNALKGHLASLDIGYSINPRLVRGLDYYTKTIFELWAQGIGAQSAVGGGGRYDGLVEALGGPPTPGIGFGIGLERAVLTMQEQGVTVESGRGADVFVVALGEAARGRVVGLVNALRGSGLAAAAAYADRSLKAQMRAANASGARRVVILGEDEMRRGAAVVKDMEAGSQEEVALDRVVEYLKIEN</sequence>
<dbReference type="Gene3D" id="3.30.930.10">
    <property type="entry name" value="Bira Bifunctional Protein, Domain 2"/>
    <property type="match status" value="1"/>
</dbReference>
<feature type="domain" description="Anticodon-binding" evidence="10">
    <location>
        <begin position="131"/>
        <end position="219"/>
    </location>
</feature>
<evidence type="ECO:0000256" key="2">
    <source>
        <dbReference type="ARBA" id="ARBA00012815"/>
    </source>
</evidence>
<dbReference type="InterPro" id="IPR036621">
    <property type="entry name" value="Anticodon-bd_dom_sf"/>
</dbReference>
<dbReference type="InterPro" id="IPR045864">
    <property type="entry name" value="aa-tRNA-synth_II/BPL/LPL"/>
</dbReference>
<evidence type="ECO:0000313" key="12">
    <source>
        <dbReference type="EMBL" id="OGG51207.1"/>
    </source>
</evidence>
<dbReference type="GO" id="GO:0005524">
    <property type="term" value="F:ATP binding"/>
    <property type="evidence" value="ECO:0007669"/>
    <property type="project" value="UniProtKB-KW"/>
</dbReference>
<dbReference type="SUPFAM" id="SSF55681">
    <property type="entry name" value="Class II aaRS and biotin synthetases"/>
    <property type="match status" value="1"/>
</dbReference>
<evidence type="ECO:0000259" key="10">
    <source>
        <dbReference type="Pfam" id="PF03129"/>
    </source>
</evidence>
<keyword evidence="6" id="KW-0648">Protein biosynthesis</keyword>
<evidence type="ECO:0000256" key="5">
    <source>
        <dbReference type="ARBA" id="ARBA00022840"/>
    </source>
</evidence>
<evidence type="ECO:0000256" key="9">
    <source>
        <dbReference type="ARBA" id="ARBA00047639"/>
    </source>
</evidence>
<comment type="catalytic activity">
    <reaction evidence="9">
        <text>tRNA(His) + L-histidine + ATP = L-histidyl-tRNA(His) + AMP + diphosphate + H(+)</text>
        <dbReference type="Rhea" id="RHEA:17313"/>
        <dbReference type="Rhea" id="RHEA-COMP:9665"/>
        <dbReference type="Rhea" id="RHEA-COMP:9689"/>
        <dbReference type="ChEBI" id="CHEBI:15378"/>
        <dbReference type="ChEBI" id="CHEBI:30616"/>
        <dbReference type="ChEBI" id="CHEBI:33019"/>
        <dbReference type="ChEBI" id="CHEBI:57595"/>
        <dbReference type="ChEBI" id="CHEBI:78442"/>
        <dbReference type="ChEBI" id="CHEBI:78527"/>
        <dbReference type="ChEBI" id="CHEBI:456215"/>
        <dbReference type="EC" id="6.1.1.21"/>
    </reaction>
</comment>
<keyword evidence="4" id="KW-0547">Nucleotide-binding</keyword>
<evidence type="ECO:0000313" key="13">
    <source>
        <dbReference type="Proteomes" id="UP000178606"/>
    </source>
</evidence>
<dbReference type="Gene3D" id="3.40.50.800">
    <property type="entry name" value="Anticodon-binding domain"/>
    <property type="match status" value="1"/>
</dbReference>
<evidence type="ECO:0000256" key="1">
    <source>
        <dbReference type="ARBA" id="ARBA00008226"/>
    </source>
</evidence>
<comment type="similarity">
    <text evidence="1">Belongs to the class-II aminoacyl-tRNA synthetase family.</text>
</comment>
<evidence type="ECO:0000256" key="4">
    <source>
        <dbReference type="ARBA" id="ARBA00022741"/>
    </source>
</evidence>
<dbReference type="CDD" id="cd00859">
    <property type="entry name" value="HisRS_anticodon"/>
    <property type="match status" value="1"/>
</dbReference>
<dbReference type="InterPro" id="IPR004516">
    <property type="entry name" value="HisRS/HisZ"/>
</dbReference>
<dbReference type="InterPro" id="IPR041715">
    <property type="entry name" value="HisRS-like_core"/>
</dbReference>
<reference evidence="12 13" key="1">
    <citation type="journal article" date="2016" name="Nat. Commun.">
        <title>Thousands of microbial genomes shed light on interconnected biogeochemical processes in an aquifer system.</title>
        <authorList>
            <person name="Anantharaman K."/>
            <person name="Brown C.T."/>
            <person name="Hug L.A."/>
            <person name="Sharon I."/>
            <person name="Castelle C.J."/>
            <person name="Probst A.J."/>
            <person name="Thomas B.C."/>
            <person name="Singh A."/>
            <person name="Wilkins M.J."/>
            <person name="Karaoz U."/>
            <person name="Brodie E.L."/>
            <person name="Williams K.H."/>
            <person name="Hubbard S.S."/>
            <person name="Banfield J.F."/>
        </authorList>
    </citation>
    <scope>NUCLEOTIDE SEQUENCE [LARGE SCALE GENOMIC DNA]</scope>
    <source>
        <strain evidence="13">RIFCSPLOWO2_12_FULL_64_10</strain>
    </source>
</reference>
<dbReference type="InterPro" id="IPR004154">
    <property type="entry name" value="Anticodon-bd"/>
</dbReference>
<feature type="domain" description="Class II Histidinyl-tRNA synthetase (HisRS)-like catalytic core" evidence="11">
    <location>
        <begin position="39"/>
        <end position="112"/>
    </location>
</feature>
<dbReference type="Pfam" id="PF13393">
    <property type="entry name" value="tRNA-synt_His"/>
    <property type="match status" value="1"/>
</dbReference>
<keyword evidence="7" id="KW-0030">Aminoacyl-tRNA synthetase</keyword>
<dbReference type="Pfam" id="PF03129">
    <property type="entry name" value="HGTP_anticodon"/>
    <property type="match status" value="1"/>
</dbReference>
<evidence type="ECO:0000259" key="11">
    <source>
        <dbReference type="Pfam" id="PF13393"/>
    </source>
</evidence>
<organism evidence="12 13">
    <name type="scientific">Handelsmanbacteria sp. (strain RIFCSPLOWO2_12_FULL_64_10)</name>
    <dbReference type="NCBI Taxonomy" id="1817868"/>
    <lineage>
        <taxon>Bacteria</taxon>
        <taxon>Candidatus Handelsmaniibacteriota</taxon>
    </lineage>
</organism>
<dbReference type="GO" id="GO:0004821">
    <property type="term" value="F:histidine-tRNA ligase activity"/>
    <property type="evidence" value="ECO:0007669"/>
    <property type="project" value="UniProtKB-EC"/>
</dbReference>
<dbReference type="GO" id="GO:0005737">
    <property type="term" value="C:cytoplasm"/>
    <property type="evidence" value="ECO:0007669"/>
    <property type="project" value="InterPro"/>
</dbReference>
<dbReference type="EC" id="6.1.1.21" evidence="2"/>
<evidence type="ECO:0000256" key="8">
    <source>
        <dbReference type="ARBA" id="ARBA00030619"/>
    </source>
</evidence>
<keyword evidence="3" id="KW-0436">Ligase</keyword>
<dbReference type="PANTHER" id="PTHR43707:SF1">
    <property type="entry name" value="HISTIDINE--TRNA LIGASE, MITOCHONDRIAL-RELATED"/>
    <property type="match status" value="1"/>
</dbReference>
<dbReference type="SUPFAM" id="SSF52954">
    <property type="entry name" value="Class II aaRS ABD-related"/>
    <property type="match status" value="1"/>
</dbReference>